<evidence type="ECO:0000256" key="7">
    <source>
        <dbReference type="ARBA" id="ARBA00022927"/>
    </source>
</evidence>
<dbReference type="RefSeq" id="WP_188918242.1">
    <property type="nucleotide sequence ID" value="NZ_BMPZ01000002.1"/>
</dbReference>
<comment type="caution">
    <text evidence="12">The sequence shown here is derived from an EMBL/GenBank/DDBJ whole genome shotgun (WGS) entry which is preliminary data.</text>
</comment>
<protein>
    <submittedName>
        <fullName evidence="12">Cell envelope biogenesis protein TonB</fullName>
    </submittedName>
</protein>
<dbReference type="GO" id="GO:0055085">
    <property type="term" value="P:transmembrane transport"/>
    <property type="evidence" value="ECO:0007669"/>
    <property type="project" value="InterPro"/>
</dbReference>
<sequence>MFNLRITWVAPIIIGASSFICAADSQNQQAFDTSYQAYLTAIKKQDPALMVSSAATAYELGAAIYGSKSENAANLAMNWANALLEQPQISEADNTLAYELFSQVVKNREVRLGDDAVELVDPLLGGAESTRDDKEAKSMFYRAIDILEAAPEQKLLLADVKMAAFHRLKQTPQYDKSVSDGVLAALKVYQQQLPENSKIRLEATFNAGLIQFANAQESEAIALFETVVEQFDTLTYDHPYELAAHAKLVALYSKEGEVEKSTQHCVAIGRMKPWANTQEQIPLYRKPPVWPKQYIKKHKEGSVELSFTIDEQGFVTNPEILSVKGGRKFGNASIKALSEWRYAPKFENGKPVKTKSKVRLDYSFATK</sequence>
<dbReference type="EMBL" id="BMPZ01000002">
    <property type="protein sequence ID" value="GGI73419.1"/>
    <property type="molecule type" value="Genomic_DNA"/>
</dbReference>
<dbReference type="Gene3D" id="3.30.1150.10">
    <property type="match status" value="1"/>
</dbReference>
<dbReference type="NCBIfam" id="TIGR01352">
    <property type="entry name" value="tonB_Cterm"/>
    <property type="match status" value="1"/>
</dbReference>
<feature type="signal peptide" evidence="10">
    <location>
        <begin position="1"/>
        <end position="22"/>
    </location>
</feature>
<keyword evidence="8" id="KW-1133">Transmembrane helix</keyword>
<dbReference type="PANTHER" id="PTHR33446">
    <property type="entry name" value="PROTEIN TONB-RELATED"/>
    <property type="match status" value="1"/>
</dbReference>
<accession>A0A917JK22</accession>
<organism evidence="12 13">
    <name type="scientific">Shewanella gelidii</name>
    <dbReference type="NCBI Taxonomy" id="1642821"/>
    <lineage>
        <taxon>Bacteria</taxon>
        <taxon>Pseudomonadati</taxon>
        <taxon>Pseudomonadota</taxon>
        <taxon>Gammaproteobacteria</taxon>
        <taxon>Alteromonadales</taxon>
        <taxon>Shewanellaceae</taxon>
        <taxon>Shewanella</taxon>
    </lineage>
</organism>
<evidence type="ECO:0000313" key="13">
    <source>
        <dbReference type="Proteomes" id="UP000613743"/>
    </source>
</evidence>
<feature type="chain" id="PRO_5037977655" evidence="10">
    <location>
        <begin position="23"/>
        <end position="367"/>
    </location>
</feature>
<proteinExistence type="inferred from homology"/>
<evidence type="ECO:0000256" key="10">
    <source>
        <dbReference type="SAM" id="SignalP"/>
    </source>
</evidence>
<keyword evidence="6" id="KW-0812">Transmembrane</keyword>
<keyword evidence="13" id="KW-1185">Reference proteome</keyword>
<gene>
    <name evidence="12" type="primary">tonB</name>
    <name evidence="12" type="ORF">GCM10009332_08670</name>
</gene>
<dbReference type="InterPro" id="IPR006260">
    <property type="entry name" value="TonB/TolA_C"/>
</dbReference>
<dbReference type="InterPro" id="IPR037682">
    <property type="entry name" value="TonB_C"/>
</dbReference>
<keyword evidence="10" id="KW-0732">Signal</keyword>
<dbReference type="GO" id="GO:0015031">
    <property type="term" value="P:protein transport"/>
    <property type="evidence" value="ECO:0007669"/>
    <property type="project" value="UniProtKB-KW"/>
</dbReference>
<dbReference type="Gene3D" id="1.25.40.10">
    <property type="entry name" value="Tetratricopeptide repeat domain"/>
    <property type="match status" value="1"/>
</dbReference>
<dbReference type="PROSITE" id="PS52015">
    <property type="entry name" value="TONB_CTD"/>
    <property type="match status" value="1"/>
</dbReference>
<dbReference type="PANTHER" id="PTHR33446:SF14">
    <property type="entry name" value="PROTEIN TONB"/>
    <property type="match status" value="1"/>
</dbReference>
<dbReference type="Proteomes" id="UP000613743">
    <property type="component" value="Unassembled WGS sequence"/>
</dbReference>
<dbReference type="Pfam" id="PF03544">
    <property type="entry name" value="TonB_C"/>
    <property type="match status" value="1"/>
</dbReference>
<evidence type="ECO:0000256" key="8">
    <source>
        <dbReference type="ARBA" id="ARBA00022989"/>
    </source>
</evidence>
<name>A0A917JK22_9GAMM</name>
<evidence type="ECO:0000256" key="2">
    <source>
        <dbReference type="ARBA" id="ARBA00006555"/>
    </source>
</evidence>
<reference evidence="12" key="1">
    <citation type="journal article" date="2014" name="Int. J. Syst. Evol. Microbiol.">
        <title>Complete genome sequence of Corynebacterium casei LMG S-19264T (=DSM 44701T), isolated from a smear-ripened cheese.</title>
        <authorList>
            <consortium name="US DOE Joint Genome Institute (JGI-PGF)"/>
            <person name="Walter F."/>
            <person name="Albersmeier A."/>
            <person name="Kalinowski J."/>
            <person name="Ruckert C."/>
        </authorList>
    </citation>
    <scope>NUCLEOTIDE SEQUENCE</scope>
    <source>
        <strain evidence="12">JCM 30804</strain>
    </source>
</reference>
<evidence type="ECO:0000259" key="11">
    <source>
        <dbReference type="PROSITE" id="PS52015"/>
    </source>
</evidence>
<evidence type="ECO:0000256" key="5">
    <source>
        <dbReference type="ARBA" id="ARBA00022519"/>
    </source>
</evidence>
<evidence type="ECO:0000313" key="12">
    <source>
        <dbReference type="EMBL" id="GGI73419.1"/>
    </source>
</evidence>
<dbReference type="InterPro" id="IPR011990">
    <property type="entry name" value="TPR-like_helical_dom_sf"/>
</dbReference>
<reference evidence="12" key="2">
    <citation type="submission" date="2020-09" db="EMBL/GenBank/DDBJ databases">
        <authorList>
            <person name="Sun Q."/>
            <person name="Ohkuma M."/>
        </authorList>
    </citation>
    <scope>NUCLEOTIDE SEQUENCE</scope>
    <source>
        <strain evidence="12">JCM 30804</strain>
    </source>
</reference>
<comment type="subcellular location">
    <subcellularLocation>
        <location evidence="1">Cell inner membrane</location>
        <topology evidence="1">Single-pass membrane protein</topology>
        <orientation evidence="1">Periplasmic side</orientation>
    </subcellularLocation>
</comment>
<keyword evidence="5" id="KW-0997">Cell inner membrane</keyword>
<dbReference type="GO" id="GO:0005886">
    <property type="term" value="C:plasma membrane"/>
    <property type="evidence" value="ECO:0007669"/>
    <property type="project" value="UniProtKB-SubCell"/>
</dbReference>
<evidence type="ECO:0000256" key="1">
    <source>
        <dbReference type="ARBA" id="ARBA00004383"/>
    </source>
</evidence>
<dbReference type="SUPFAM" id="SSF74653">
    <property type="entry name" value="TolA/TonB C-terminal domain"/>
    <property type="match status" value="1"/>
</dbReference>
<dbReference type="AlphaFoldDB" id="A0A917JK22"/>
<keyword evidence="4" id="KW-1003">Cell membrane</keyword>
<keyword evidence="9" id="KW-0472">Membrane</keyword>
<evidence type="ECO:0000256" key="3">
    <source>
        <dbReference type="ARBA" id="ARBA00022448"/>
    </source>
</evidence>
<comment type="similarity">
    <text evidence="2">Belongs to the TonB family.</text>
</comment>
<feature type="domain" description="TonB C-terminal" evidence="11">
    <location>
        <begin position="275"/>
        <end position="367"/>
    </location>
</feature>
<evidence type="ECO:0000256" key="6">
    <source>
        <dbReference type="ARBA" id="ARBA00022692"/>
    </source>
</evidence>
<keyword evidence="7" id="KW-0653">Protein transport</keyword>
<evidence type="ECO:0000256" key="4">
    <source>
        <dbReference type="ARBA" id="ARBA00022475"/>
    </source>
</evidence>
<keyword evidence="3" id="KW-0813">Transport</keyword>
<dbReference type="InterPro" id="IPR051045">
    <property type="entry name" value="TonB-dependent_transducer"/>
</dbReference>
<evidence type="ECO:0000256" key="9">
    <source>
        <dbReference type="ARBA" id="ARBA00023136"/>
    </source>
</evidence>